<protein>
    <recommendedName>
        <fullName evidence="10">CRISPR-associated endonuclease Cas1</fullName>
        <ecNumber evidence="10">3.1.-.-</ecNumber>
    </recommendedName>
</protein>
<keyword evidence="3 10" id="KW-0255">Endonuclease</keyword>
<sequence length="285" mass="33786">MVKVCIFFLNNLLIKTETNKIRIPISDIDVLLVNNYKCTITSQLINKLTENNILIIFCNNSYEPASICLPISGNYNSLKIFQEQLNWRSNYKGYWWKQIIKAKINNQANFLRNVLNKEEAFWELVNLMNNVTEFDVTNREGHAAKIYWHNVYGINFKRHEEDYVNSLLNYGYTVLRGYFTRSIIKKGLDPRISLFHKSFDNFFALASDLMEPFRIIVDIIVYKLFLKNTENFYLDKQEIIEFFNSKIKLNGLEHYINNAIDKFIDALINQTEFPELNFDQLYECV</sequence>
<dbReference type="Proteomes" id="UP001449582">
    <property type="component" value="Unassembled WGS sequence"/>
</dbReference>
<dbReference type="HAMAP" id="MF_01470">
    <property type="entry name" value="Cas1"/>
    <property type="match status" value="1"/>
</dbReference>
<accession>A0ABP9U4U6</accession>
<dbReference type="NCBIfam" id="TIGR03639">
    <property type="entry name" value="cas1_NMENI"/>
    <property type="match status" value="1"/>
</dbReference>
<comment type="similarity">
    <text evidence="10">Belongs to the CRISPR-associated endonuclease Cas1 family.</text>
</comment>
<keyword evidence="5 10" id="KW-0460">Magnesium</keyword>
<evidence type="ECO:0000256" key="1">
    <source>
        <dbReference type="ARBA" id="ARBA00022722"/>
    </source>
</evidence>
<evidence type="ECO:0000313" key="11">
    <source>
        <dbReference type="EMBL" id="GAA5414383.1"/>
    </source>
</evidence>
<evidence type="ECO:0000256" key="2">
    <source>
        <dbReference type="ARBA" id="ARBA00022723"/>
    </source>
</evidence>
<comment type="subunit">
    <text evidence="9 10">Homodimer, forms a heterotetramer with a Cas2 homodimer.</text>
</comment>
<feature type="binding site" evidence="10">
    <location>
        <position position="211"/>
    </location>
    <ligand>
        <name>Mn(2+)</name>
        <dbReference type="ChEBI" id="CHEBI:29035"/>
    </ligand>
</feature>
<dbReference type="InterPro" id="IPR042211">
    <property type="entry name" value="CRISPR-assoc_Cas1_N"/>
</dbReference>
<comment type="function">
    <text evidence="10">CRISPR (clustered regularly interspaced short palindromic repeat), is an adaptive immune system that provides protection against mobile genetic elements (viruses, transposable elements and conjugative plasmids). CRISPR clusters contain spacers, sequences complementary to antecedent mobile elements, and target invading nucleic acids. CRISPR clusters are transcribed and processed into CRISPR RNA (crRNA). Acts as a dsDNA endonuclease. Involved in the integration of spacer DNA into the CRISPR cassette.</text>
</comment>
<dbReference type="InterPro" id="IPR019855">
    <property type="entry name" value="CRISPR-assoc_Cas1_NMENI"/>
</dbReference>
<dbReference type="EMBL" id="BAABQM010000001">
    <property type="protein sequence ID" value="GAA5414383.1"/>
    <property type="molecule type" value="Genomic_DNA"/>
</dbReference>
<dbReference type="Pfam" id="PF01867">
    <property type="entry name" value="Cas_Cas1"/>
    <property type="match status" value="1"/>
</dbReference>
<dbReference type="PANTHER" id="PTHR34353">
    <property type="entry name" value="CRISPR-ASSOCIATED ENDONUCLEASE CAS1 1"/>
    <property type="match status" value="1"/>
</dbReference>
<dbReference type="GO" id="GO:0004519">
    <property type="term" value="F:endonuclease activity"/>
    <property type="evidence" value="ECO:0007669"/>
    <property type="project" value="UniProtKB-KW"/>
</dbReference>
<dbReference type="Gene3D" id="3.100.10.20">
    <property type="entry name" value="CRISPR-associated endonuclease Cas1, N-terminal domain"/>
    <property type="match status" value="1"/>
</dbReference>
<evidence type="ECO:0000256" key="4">
    <source>
        <dbReference type="ARBA" id="ARBA00022801"/>
    </source>
</evidence>
<reference evidence="11" key="1">
    <citation type="submission" date="2024-02" db="EMBL/GenBank/DDBJ databases">
        <title>Draft genome sequence of new strains in genus Ureaplasma.</title>
        <authorList>
            <person name="Nakajima Y."/>
            <person name="Segawa T."/>
        </authorList>
    </citation>
    <scope>NUCLEOTIDE SEQUENCE [LARGE SCALE GENOMIC DNA]</scope>
    <source>
        <strain evidence="11">OM1</strain>
    </source>
</reference>
<feature type="binding site" evidence="10">
    <location>
        <position position="140"/>
    </location>
    <ligand>
        <name>Mn(2+)</name>
        <dbReference type="ChEBI" id="CHEBI:29035"/>
    </ligand>
</feature>
<keyword evidence="4 10" id="KW-0378">Hydrolase</keyword>
<feature type="binding site" evidence="10">
    <location>
        <position position="196"/>
    </location>
    <ligand>
        <name>Mn(2+)</name>
        <dbReference type="ChEBI" id="CHEBI:29035"/>
    </ligand>
</feature>
<comment type="caution">
    <text evidence="11">The sequence shown here is derived from an EMBL/GenBank/DDBJ whole genome shotgun (WGS) entry which is preliminary data.</text>
</comment>
<dbReference type="EC" id="3.1.-.-" evidence="10"/>
<keyword evidence="7 10" id="KW-0238">DNA-binding</keyword>
<organism evidence="11 12">
    <name type="scientific">Ureaplasma ceti</name>
    <dbReference type="NCBI Taxonomy" id="3119530"/>
    <lineage>
        <taxon>Bacteria</taxon>
        <taxon>Bacillati</taxon>
        <taxon>Mycoplasmatota</taxon>
        <taxon>Mycoplasmoidales</taxon>
        <taxon>Mycoplasmoidaceae</taxon>
        <taxon>Ureaplasma</taxon>
    </lineage>
</organism>
<evidence type="ECO:0000256" key="3">
    <source>
        <dbReference type="ARBA" id="ARBA00022759"/>
    </source>
</evidence>
<evidence type="ECO:0000256" key="5">
    <source>
        <dbReference type="ARBA" id="ARBA00022842"/>
    </source>
</evidence>
<keyword evidence="8 10" id="KW-0464">Manganese</keyword>
<gene>
    <name evidence="10 11" type="primary">cas1</name>
    <name evidence="11" type="ORF">UREOM_0940</name>
</gene>
<dbReference type="RefSeq" id="WP_353289548.1">
    <property type="nucleotide sequence ID" value="NZ_BAABQM010000001.1"/>
</dbReference>
<keyword evidence="12" id="KW-1185">Reference proteome</keyword>
<dbReference type="InterPro" id="IPR050646">
    <property type="entry name" value="Cas1"/>
</dbReference>
<proteinExistence type="inferred from homology"/>
<keyword evidence="2 10" id="KW-0479">Metal-binding</keyword>
<dbReference type="InterPro" id="IPR002729">
    <property type="entry name" value="CRISPR-assoc_Cas1"/>
</dbReference>
<dbReference type="NCBIfam" id="TIGR00287">
    <property type="entry name" value="cas1"/>
    <property type="match status" value="1"/>
</dbReference>
<dbReference type="Gene3D" id="1.20.120.920">
    <property type="entry name" value="CRISPR-associated endonuclease Cas1, C-terminal domain"/>
    <property type="match status" value="1"/>
</dbReference>
<evidence type="ECO:0000256" key="6">
    <source>
        <dbReference type="ARBA" id="ARBA00023118"/>
    </source>
</evidence>
<evidence type="ECO:0000256" key="9">
    <source>
        <dbReference type="ARBA" id="ARBA00038592"/>
    </source>
</evidence>
<keyword evidence="1 10" id="KW-0540">Nuclease</keyword>
<keyword evidence="6 10" id="KW-0051">Antiviral defense</keyword>
<comment type="cofactor">
    <cofactor evidence="10">
        <name>Mg(2+)</name>
        <dbReference type="ChEBI" id="CHEBI:18420"/>
    </cofactor>
    <cofactor evidence="10">
        <name>Mn(2+)</name>
        <dbReference type="ChEBI" id="CHEBI:29035"/>
    </cofactor>
</comment>
<dbReference type="InterPro" id="IPR042206">
    <property type="entry name" value="CRISPR-assoc_Cas1_C"/>
</dbReference>
<evidence type="ECO:0000313" key="12">
    <source>
        <dbReference type="Proteomes" id="UP001449582"/>
    </source>
</evidence>
<dbReference type="PANTHER" id="PTHR34353:SF2">
    <property type="entry name" value="CRISPR-ASSOCIATED ENDONUCLEASE CAS1 1"/>
    <property type="match status" value="1"/>
</dbReference>
<evidence type="ECO:0000256" key="7">
    <source>
        <dbReference type="ARBA" id="ARBA00023125"/>
    </source>
</evidence>
<name>A0ABP9U4U6_9BACT</name>
<evidence type="ECO:0000256" key="8">
    <source>
        <dbReference type="ARBA" id="ARBA00023211"/>
    </source>
</evidence>
<evidence type="ECO:0000256" key="10">
    <source>
        <dbReference type="HAMAP-Rule" id="MF_01470"/>
    </source>
</evidence>